<evidence type="ECO:0000256" key="2">
    <source>
        <dbReference type="ARBA" id="ARBA00004162"/>
    </source>
</evidence>
<evidence type="ECO:0000256" key="7">
    <source>
        <dbReference type="ARBA" id="ARBA00022779"/>
    </source>
</evidence>
<keyword evidence="11" id="KW-0969">Cilium</keyword>
<dbReference type="RefSeq" id="WP_228856717.1">
    <property type="nucleotide sequence ID" value="NZ_AP024086.1"/>
</dbReference>
<comment type="similarity">
    <text evidence="3 10">Belongs to the FliL family.</text>
</comment>
<comment type="function">
    <text evidence="1 10">Controls the rotational direction of flagella during chemotaxis.</text>
</comment>
<evidence type="ECO:0000313" key="12">
    <source>
        <dbReference type="Proteomes" id="UP000826725"/>
    </source>
</evidence>
<name>A0A8D5FHA1_9BACT</name>
<keyword evidence="7 10" id="KW-0283">Flagellar rotation</keyword>
<dbReference type="AlphaFoldDB" id="A0A8D5FHA1"/>
<proteinExistence type="inferred from homology"/>
<keyword evidence="11" id="KW-0282">Flagellum</keyword>
<keyword evidence="12" id="KW-1185">Reference proteome</keyword>
<sequence>MAEKKEEEKAEGAGGGKKKLFIIIGAVVLVLLIGGGVAAYFMLKKEPQVEPKDPGLEVPVPELTKSAEIGPMVDIEEFIVNIISEDANHYVKASLTVELTNEEVKEEVTKRMPQIRDAILLLLGNKTYEELQDLQGKRQLKAELLSKLNSFLQTGKVKSIYFTNFVVQ</sequence>
<evidence type="ECO:0000256" key="6">
    <source>
        <dbReference type="ARBA" id="ARBA00022692"/>
    </source>
</evidence>
<dbReference type="GO" id="GO:0071978">
    <property type="term" value="P:bacterial-type flagellum-dependent swarming motility"/>
    <property type="evidence" value="ECO:0007669"/>
    <property type="project" value="TreeGrafter"/>
</dbReference>
<dbReference type="GO" id="GO:0009425">
    <property type="term" value="C:bacterial-type flagellum basal body"/>
    <property type="evidence" value="ECO:0007669"/>
    <property type="project" value="InterPro"/>
</dbReference>
<dbReference type="Proteomes" id="UP000826725">
    <property type="component" value="Chromosome"/>
</dbReference>
<evidence type="ECO:0000256" key="5">
    <source>
        <dbReference type="ARBA" id="ARBA00022500"/>
    </source>
</evidence>
<evidence type="ECO:0000256" key="3">
    <source>
        <dbReference type="ARBA" id="ARBA00008281"/>
    </source>
</evidence>
<evidence type="ECO:0000256" key="1">
    <source>
        <dbReference type="ARBA" id="ARBA00002254"/>
    </source>
</evidence>
<keyword evidence="6 10" id="KW-0812">Transmembrane</keyword>
<evidence type="ECO:0000256" key="10">
    <source>
        <dbReference type="RuleBase" id="RU364125"/>
    </source>
</evidence>
<comment type="subcellular location">
    <subcellularLocation>
        <location evidence="2">Cell membrane</location>
        <topology evidence="2">Single-pass membrane protein</topology>
    </subcellularLocation>
</comment>
<evidence type="ECO:0000256" key="9">
    <source>
        <dbReference type="ARBA" id="ARBA00023136"/>
    </source>
</evidence>
<gene>
    <name evidence="11" type="primary">fliL</name>
    <name evidence="11" type="ORF">DGMP_12940</name>
</gene>
<feature type="transmembrane region" description="Helical" evidence="10">
    <location>
        <begin position="20"/>
        <end position="43"/>
    </location>
</feature>
<dbReference type="InterPro" id="IPR005503">
    <property type="entry name" value="FliL"/>
</dbReference>
<dbReference type="EMBL" id="AP024086">
    <property type="protein sequence ID" value="BCL60601.1"/>
    <property type="molecule type" value="Genomic_DNA"/>
</dbReference>
<keyword evidence="4 10" id="KW-1003">Cell membrane</keyword>
<organism evidence="11 12">
    <name type="scientific">Desulfomarina profundi</name>
    <dbReference type="NCBI Taxonomy" id="2772557"/>
    <lineage>
        <taxon>Bacteria</taxon>
        <taxon>Pseudomonadati</taxon>
        <taxon>Thermodesulfobacteriota</taxon>
        <taxon>Desulfobulbia</taxon>
        <taxon>Desulfobulbales</taxon>
        <taxon>Desulfobulbaceae</taxon>
        <taxon>Desulfomarina</taxon>
    </lineage>
</organism>
<protein>
    <recommendedName>
        <fullName evidence="10">Flagellar protein FliL</fullName>
    </recommendedName>
</protein>
<evidence type="ECO:0000313" key="11">
    <source>
        <dbReference type="EMBL" id="BCL60601.1"/>
    </source>
</evidence>
<keyword evidence="9 10" id="KW-0472">Membrane</keyword>
<keyword evidence="8 10" id="KW-1133">Transmembrane helix</keyword>
<evidence type="ECO:0000256" key="8">
    <source>
        <dbReference type="ARBA" id="ARBA00022989"/>
    </source>
</evidence>
<dbReference type="KEGG" id="dbk:DGMP_12940"/>
<dbReference type="PANTHER" id="PTHR35091">
    <property type="entry name" value="FLAGELLAR PROTEIN FLIL"/>
    <property type="match status" value="1"/>
</dbReference>
<accession>A0A8D5FHA1</accession>
<dbReference type="GO" id="GO:0005886">
    <property type="term" value="C:plasma membrane"/>
    <property type="evidence" value="ECO:0007669"/>
    <property type="project" value="UniProtKB-SubCell"/>
</dbReference>
<keyword evidence="11" id="KW-0966">Cell projection</keyword>
<reference evidence="11" key="1">
    <citation type="submission" date="2020-09" db="EMBL/GenBank/DDBJ databases">
        <title>Desulfogranum mesoprofundum gen. nov., sp. nov., a novel mesophilic, sulfate-reducing chemolithoautotroph isolated from a deep-sea hydrothermal vent chimney in the Suiyo Seamount.</title>
        <authorList>
            <person name="Hashimoto Y."/>
            <person name="Nakagawa S."/>
        </authorList>
    </citation>
    <scope>NUCLEOTIDE SEQUENCE</scope>
    <source>
        <strain evidence="11">KT2</strain>
    </source>
</reference>
<dbReference type="GO" id="GO:0006935">
    <property type="term" value="P:chemotaxis"/>
    <property type="evidence" value="ECO:0007669"/>
    <property type="project" value="UniProtKB-KW"/>
</dbReference>
<dbReference type="Pfam" id="PF03748">
    <property type="entry name" value="FliL"/>
    <property type="match status" value="1"/>
</dbReference>
<evidence type="ECO:0000256" key="4">
    <source>
        <dbReference type="ARBA" id="ARBA00022475"/>
    </source>
</evidence>
<keyword evidence="5 10" id="KW-0145">Chemotaxis</keyword>
<dbReference type="PANTHER" id="PTHR35091:SF2">
    <property type="entry name" value="FLAGELLAR PROTEIN FLIL"/>
    <property type="match status" value="1"/>
</dbReference>